<evidence type="ECO:0000313" key="4">
    <source>
        <dbReference type="RefSeq" id="XP_022972076.1"/>
    </source>
</evidence>
<dbReference type="SUPFAM" id="SSF53335">
    <property type="entry name" value="S-adenosyl-L-methionine-dependent methyltransferases"/>
    <property type="match status" value="1"/>
</dbReference>
<dbReference type="KEGG" id="cmax:111470715"/>
<dbReference type="Gene3D" id="3.40.50.150">
    <property type="entry name" value="Vaccinia Virus protein VP39"/>
    <property type="match status" value="1"/>
</dbReference>
<dbReference type="InterPro" id="IPR029063">
    <property type="entry name" value="SAM-dependent_MTases_sf"/>
</dbReference>
<protein>
    <submittedName>
        <fullName evidence="3 4">Histidine protein methyltransferase 1 homolog</fullName>
    </submittedName>
</protein>
<accession>A0A6J1I4Z1</accession>
<dbReference type="RefSeq" id="XP_022972075.1">
    <property type="nucleotide sequence ID" value="XM_023116307.1"/>
</dbReference>
<dbReference type="AlphaFoldDB" id="A0A6J1I4Z1"/>
<dbReference type="GeneID" id="111470715"/>
<evidence type="ECO:0000313" key="3">
    <source>
        <dbReference type="RefSeq" id="XP_022972075.1"/>
    </source>
</evidence>
<dbReference type="OrthoDB" id="1723750at2759"/>
<dbReference type="PANTHER" id="PTHR14614">
    <property type="entry name" value="HEPATOCELLULAR CARCINOMA-ASSOCIATED ANTIGEN"/>
    <property type="match status" value="1"/>
</dbReference>
<sequence length="234" mass="25790">MVGALQLGCSYGLPGVFACLKGASIVHFQDLSAESVRCTTIPNVLANLEQARDRQSRQPESPLTPSRHSLSPSVHFYAGDWEELPTVLSVVRGDGFEGPTGMSLSFSEEDFMDGCSSQDGSIIGHESSSRRSRKLSGSRAWERASESDQGEGGYDVILMAEIPYSLNSLKKLYSLIKKCVRPPYGVLYLATKKNYVGFNSGARHLRSLVDEEGVFGAHLVKEMTDRDIWKFFLK</sequence>
<dbReference type="PANTHER" id="PTHR14614:SF43">
    <property type="entry name" value="OS04G0492400 PROTEIN"/>
    <property type="match status" value="1"/>
</dbReference>
<dbReference type="InterPro" id="IPR019410">
    <property type="entry name" value="Methyltransf_16"/>
</dbReference>
<evidence type="ECO:0000313" key="2">
    <source>
        <dbReference type="Proteomes" id="UP000504608"/>
    </source>
</evidence>
<gene>
    <name evidence="4" type="primary">LOC111470715</name>
    <name evidence="3" type="synonym">LOC111470714</name>
</gene>
<name>A0A6J1I4Z1_CUCMA</name>
<dbReference type="KEGG" id="cmax:111470714"/>
<organism evidence="2 4">
    <name type="scientific">Cucurbita maxima</name>
    <name type="common">Pumpkin</name>
    <name type="synonym">Winter squash</name>
    <dbReference type="NCBI Taxonomy" id="3661"/>
    <lineage>
        <taxon>Eukaryota</taxon>
        <taxon>Viridiplantae</taxon>
        <taxon>Streptophyta</taxon>
        <taxon>Embryophyta</taxon>
        <taxon>Tracheophyta</taxon>
        <taxon>Spermatophyta</taxon>
        <taxon>Magnoliopsida</taxon>
        <taxon>eudicotyledons</taxon>
        <taxon>Gunneridae</taxon>
        <taxon>Pentapetalae</taxon>
        <taxon>rosids</taxon>
        <taxon>fabids</taxon>
        <taxon>Cucurbitales</taxon>
        <taxon>Cucurbitaceae</taxon>
        <taxon>Cucurbiteae</taxon>
        <taxon>Cucurbita</taxon>
    </lineage>
</organism>
<evidence type="ECO:0000256" key="1">
    <source>
        <dbReference type="SAM" id="MobiDB-lite"/>
    </source>
</evidence>
<keyword evidence="3 4" id="KW-0808">Transferase</keyword>
<proteinExistence type="predicted"/>
<keyword evidence="2" id="KW-1185">Reference proteome</keyword>
<dbReference type="Proteomes" id="UP000504608">
    <property type="component" value="Unplaced"/>
</dbReference>
<feature type="region of interest" description="Disordered" evidence="1">
    <location>
        <begin position="50"/>
        <end position="71"/>
    </location>
</feature>
<keyword evidence="3 4" id="KW-0489">Methyltransferase</keyword>
<feature type="compositionally biased region" description="Polar residues" evidence="1">
    <location>
        <begin position="58"/>
        <end position="71"/>
    </location>
</feature>
<reference evidence="3 4" key="1">
    <citation type="submission" date="2025-04" db="UniProtKB">
        <authorList>
            <consortium name="RefSeq"/>
        </authorList>
    </citation>
    <scope>IDENTIFICATION</scope>
    <source>
        <tissue evidence="3 4">Young leaves</tissue>
    </source>
</reference>
<dbReference type="RefSeq" id="XP_022972076.1">
    <property type="nucleotide sequence ID" value="XM_023116308.1"/>
</dbReference>
<dbReference type="GO" id="GO:0032259">
    <property type="term" value="P:methylation"/>
    <property type="evidence" value="ECO:0007669"/>
    <property type="project" value="UniProtKB-KW"/>
</dbReference>
<dbReference type="GO" id="GO:0008168">
    <property type="term" value="F:methyltransferase activity"/>
    <property type="evidence" value="ECO:0007669"/>
    <property type="project" value="UniProtKB-KW"/>
</dbReference>
<feature type="region of interest" description="Disordered" evidence="1">
    <location>
        <begin position="121"/>
        <end position="146"/>
    </location>
</feature>